<name>A0ABV2A950_9GAMM</name>
<sequence length="355" mass="38039">MQMVIRRSALAVAMASCALGAQAATLEGQLYGDLRYAYTHYDADGSPRRNVFDSTNSHAGVMITTRDGGYAATLVYERGLDADDDATVDDDTVRQSYLSVSSPYGTALYGRAPTAYKLAGQKLDPFYNTAIGTISGAAFGGSPAAVRGPSYGLSALTSDLSGNGFIANQLAYVSPEFMGVRVNAAFFMNENDRPDDDHDYGVGAEWNGDLLSGRLQAGAQYLDIRSNTNFQAIGIPGSGAVKATRVHAAYSRESWGVGASWEPLDLRDGENRDYYFASGWLRVAPKTRVAAAYGNTEATPFEGNGYSLGLFHEVLQGLEVYAAARHTDRDVAPDKSNDLAAGVTYRFRLSGQQTL</sequence>
<dbReference type="RefSeq" id="WP_352888605.1">
    <property type="nucleotide sequence ID" value="NZ_JBEPIJ010000006.1"/>
</dbReference>
<proteinExistence type="predicted"/>
<feature type="domain" description="Porin" evidence="2">
    <location>
        <begin position="9"/>
        <end position="330"/>
    </location>
</feature>
<keyword evidence="4" id="KW-1185">Reference proteome</keyword>
<reference evidence="3 4" key="1">
    <citation type="submission" date="2024-06" db="EMBL/GenBank/DDBJ databases">
        <authorList>
            <person name="Li Z."/>
            <person name="Jiang Y."/>
        </authorList>
    </citation>
    <scope>NUCLEOTIDE SEQUENCE [LARGE SCALE GENOMIC DNA]</scope>
    <source>
        <strain evidence="3 4">HSW-8</strain>
    </source>
</reference>
<organism evidence="3 4">
    <name type="scientific">Sinimarinibacterium thermocellulolyticum</name>
    <dbReference type="NCBI Taxonomy" id="3170016"/>
    <lineage>
        <taxon>Bacteria</taxon>
        <taxon>Pseudomonadati</taxon>
        <taxon>Pseudomonadota</taxon>
        <taxon>Gammaproteobacteria</taxon>
        <taxon>Nevskiales</taxon>
        <taxon>Nevskiaceae</taxon>
        <taxon>Sinimarinibacterium</taxon>
    </lineage>
</organism>
<dbReference type="EMBL" id="JBEPIJ010000006">
    <property type="protein sequence ID" value="MES0873771.1"/>
    <property type="molecule type" value="Genomic_DNA"/>
</dbReference>
<feature type="signal peptide" evidence="1">
    <location>
        <begin position="1"/>
        <end position="23"/>
    </location>
</feature>
<protein>
    <submittedName>
        <fullName evidence="3">Porin</fullName>
    </submittedName>
</protein>
<feature type="chain" id="PRO_5047065013" evidence="1">
    <location>
        <begin position="24"/>
        <end position="355"/>
    </location>
</feature>
<dbReference type="InterPro" id="IPR033900">
    <property type="entry name" value="Gram_neg_porin_domain"/>
</dbReference>
<accession>A0ABV2A950</accession>
<evidence type="ECO:0000259" key="2">
    <source>
        <dbReference type="Pfam" id="PF13609"/>
    </source>
</evidence>
<comment type="caution">
    <text evidence="3">The sequence shown here is derived from an EMBL/GenBank/DDBJ whole genome shotgun (WGS) entry which is preliminary data.</text>
</comment>
<dbReference type="Pfam" id="PF13609">
    <property type="entry name" value="Porin_4"/>
    <property type="match status" value="1"/>
</dbReference>
<dbReference type="SUPFAM" id="SSF56935">
    <property type="entry name" value="Porins"/>
    <property type="match status" value="1"/>
</dbReference>
<dbReference type="Gene3D" id="2.40.160.10">
    <property type="entry name" value="Porin"/>
    <property type="match status" value="1"/>
</dbReference>
<keyword evidence="1" id="KW-0732">Signal</keyword>
<evidence type="ECO:0000313" key="4">
    <source>
        <dbReference type="Proteomes" id="UP001465331"/>
    </source>
</evidence>
<gene>
    <name evidence="3" type="ORF">ABSH63_07125</name>
</gene>
<evidence type="ECO:0000256" key="1">
    <source>
        <dbReference type="SAM" id="SignalP"/>
    </source>
</evidence>
<evidence type="ECO:0000313" key="3">
    <source>
        <dbReference type="EMBL" id="MES0873771.1"/>
    </source>
</evidence>
<dbReference type="Proteomes" id="UP001465331">
    <property type="component" value="Unassembled WGS sequence"/>
</dbReference>
<dbReference type="InterPro" id="IPR023614">
    <property type="entry name" value="Porin_dom_sf"/>
</dbReference>